<dbReference type="STRING" id="1280514.AXFE_12250"/>
<gene>
    <name evidence="6" type="primary">csrA1</name>
    <name evidence="5" type="synonym">csrA</name>
    <name evidence="6" type="ORF">AXFE_12250</name>
</gene>
<dbReference type="FunFam" id="2.60.40.4380:FF:000002">
    <property type="entry name" value="Translational regulator CsrA"/>
    <property type="match status" value="1"/>
</dbReference>
<comment type="subcellular location">
    <subcellularLocation>
        <location evidence="5">Cytoplasm</location>
    </subcellularLocation>
</comment>
<keyword evidence="4 5" id="KW-0694">RNA-binding</keyword>
<dbReference type="InterPro" id="IPR003751">
    <property type="entry name" value="CsrA"/>
</dbReference>
<dbReference type="GO" id="GO:0006402">
    <property type="term" value="P:mRNA catabolic process"/>
    <property type="evidence" value="ECO:0007669"/>
    <property type="project" value="InterPro"/>
</dbReference>
<dbReference type="GO" id="GO:1902208">
    <property type="term" value="P:regulation of bacterial-type flagellum assembly"/>
    <property type="evidence" value="ECO:0007669"/>
    <property type="project" value="UniProtKB-UniRule"/>
</dbReference>
<dbReference type="PANTHER" id="PTHR34984">
    <property type="entry name" value="CARBON STORAGE REGULATOR"/>
    <property type="match status" value="1"/>
</dbReference>
<sequence>MLVLTRRANQSIVISDDIVITILDIHRDQVRVGISAPRDVEIHREEVYLAVKAANEAAATSPKALGIDMGEIKMPIDDSAKE</sequence>
<dbReference type="SUPFAM" id="SSF117130">
    <property type="entry name" value="CsrA-like"/>
    <property type="match status" value="1"/>
</dbReference>
<proteinExistence type="inferred from homology"/>
<evidence type="ECO:0000256" key="2">
    <source>
        <dbReference type="ARBA" id="ARBA00022491"/>
    </source>
</evidence>
<dbReference type="GO" id="GO:0045947">
    <property type="term" value="P:negative regulation of translational initiation"/>
    <property type="evidence" value="ECO:0007669"/>
    <property type="project" value="UniProtKB-UniRule"/>
</dbReference>
<dbReference type="Pfam" id="PF02599">
    <property type="entry name" value="CsrA"/>
    <property type="match status" value="1"/>
</dbReference>
<dbReference type="GO" id="GO:0044781">
    <property type="term" value="P:bacterial-type flagellum organization"/>
    <property type="evidence" value="ECO:0007669"/>
    <property type="project" value="UniProtKB-KW"/>
</dbReference>
<dbReference type="GO" id="GO:0048027">
    <property type="term" value="F:mRNA 5'-UTR binding"/>
    <property type="evidence" value="ECO:0007669"/>
    <property type="project" value="UniProtKB-UniRule"/>
</dbReference>
<evidence type="ECO:0000256" key="5">
    <source>
        <dbReference type="HAMAP-Rule" id="MF_00167"/>
    </source>
</evidence>
<evidence type="ECO:0000256" key="3">
    <source>
        <dbReference type="ARBA" id="ARBA00022845"/>
    </source>
</evidence>
<dbReference type="Proteomes" id="UP000032360">
    <property type="component" value="Unassembled WGS sequence"/>
</dbReference>
<dbReference type="Gene3D" id="2.60.40.4380">
    <property type="entry name" value="Translational regulator CsrA"/>
    <property type="match status" value="1"/>
</dbReference>
<evidence type="ECO:0000256" key="1">
    <source>
        <dbReference type="ARBA" id="ARBA00022490"/>
    </source>
</evidence>
<comment type="function">
    <text evidence="5">A translational regulator that binds mRNA to regulate translation initiation and/or mRNA stability. Usually binds in the 5'-UTR at or near the Shine-Dalgarno sequence preventing ribosome-binding, thus repressing translation. Its main target seems to be the major flagellin gene, while its function is anatagonized by FliW.</text>
</comment>
<dbReference type="OrthoDB" id="9809061at2"/>
<dbReference type="GO" id="GO:0006109">
    <property type="term" value="P:regulation of carbohydrate metabolic process"/>
    <property type="evidence" value="ECO:0007669"/>
    <property type="project" value="InterPro"/>
</dbReference>
<accession>A0A0D8HJ18</accession>
<keyword evidence="7" id="KW-1185">Reference proteome</keyword>
<keyword evidence="1 5" id="KW-0963">Cytoplasm</keyword>
<protein>
    <recommendedName>
        <fullName evidence="5">Translational regulator CsrA</fullName>
    </recommendedName>
</protein>
<dbReference type="InterPro" id="IPR036107">
    <property type="entry name" value="CsrA_sf"/>
</dbReference>
<comment type="subunit">
    <text evidence="5">Homodimer; the beta-strands of each monomer intercalate to form a hydrophobic core, while the alpha-helices form wings that extend away from the core.</text>
</comment>
<keyword evidence="3 5" id="KW-0810">Translation regulation</keyword>
<dbReference type="GO" id="GO:0005829">
    <property type="term" value="C:cytosol"/>
    <property type="evidence" value="ECO:0007669"/>
    <property type="project" value="TreeGrafter"/>
</dbReference>
<dbReference type="PANTHER" id="PTHR34984:SF1">
    <property type="entry name" value="CARBON STORAGE REGULATOR"/>
    <property type="match status" value="1"/>
</dbReference>
<evidence type="ECO:0000256" key="4">
    <source>
        <dbReference type="ARBA" id="ARBA00022884"/>
    </source>
</evidence>
<dbReference type="NCBIfam" id="TIGR00202">
    <property type="entry name" value="csrA"/>
    <property type="match status" value="1"/>
</dbReference>
<keyword evidence="2 5" id="KW-0678">Repressor</keyword>
<comment type="caution">
    <text evidence="6">The sequence shown here is derived from an EMBL/GenBank/DDBJ whole genome shotgun (WGS) entry which is preliminary data.</text>
</comment>
<evidence type="ECO:0000313" key="6">
    <source>
        <dbReference type="EMBL" id="KJF17940.1"/>
    </source>
</evidence>
<dbReference type="NCBIfam" id="NF002469">
    <property type="entry name" value="PRK01712.1"/>
    <property type="match status" value="1"/>
</dbReference>
<dbReference type="HAMAP" id="MF_00167">
    <property type="entry name" value="CsrA"/>
    <property type="match status" value="1"/>
</dbReference>
<dbReference type="AlphaFoldDB" id="A0A0D8HJ18"/>
<comment type="similarity">
    <text evidence="5">Belongs to the CsrA/RsmA family.</text>
</comment>
<dbReference type="EMBL" id="JXYS01000027">
    <property type="protein sequence ID" value="KJF17940.1"/>
    <property type="molecule type" value="Genomic_DNA"/>
</dbReference>
<organism evidence="6 7">
    <name type="scientific">Acidithrix ferrooxidans</name>
    <dbReference type="NCBI Taxonomy" id="1280514"/>
    <lineage>
        <taxon>Bacteria</taxon>
        <taxon>Bacillati</taxon>
        <taxon>Actinomycetota</taxon>
        <taxon>Acidimicrobiia</taxon>
        <taxon>Acidimicrobiales</taxon>
        <taxon>Acidimicrobiaceae</taxon>
        <taxon>Acidithrix</taxon>
    </lineage>
</organism>
<reference evidence="6 7" key="1">
    <citation type="submission" date="2015-01" db="EMBL/GenBank/DDBJ databases">
        <title>Draft genome of the acidophilic iron oxidizer Acidithrix ferrooxidans strain Py-F3.</title>
        <authorList>
            <person name="Poehlein A."/>
            <person name="Eisen S."/>
            <person name="Schloemann M."/>
            <person name="Johnson B.D."/>
            <person name="Daniel R."/>
            <person name="Muehling M."/>
        </authorList>
    </citation>
    <scope>NUCLEOTIDE SEQUENCE [LARGE SCALE GENOMIC DNA]</scope>
    <source>
        <strain evidence="6 7">Py-F3</strain>
    </source>
</reference>
<name>A0A0D8HJ18_9ACTN</name>
<evidence type="ECO:0000313" key="7">
    <source>
        <dbReference type="Proteomes" id="UP000032360"/>
    </source>
</evidence>
<keyword evidence="5" id="KW-1005">Bacterial flagellum biogenesis</keyword>